<keyword evidence="7" id="KW-0832">Ubl conjugation</keyword>
<keyword evidence="5 13" id="KW-0863">Zinc-finger</keyword>
<gene>
    <name evidence="16" type="ORF">A1O7_08344</name>
</gene>
<dbReference type="CDD" id="cd23023">
    <property type="entry name" value="zf-HIT_BCD1"/>
    <property type="match status" value="1"/>
</dbReference>
<dbReference type="GO" id="GO:0070761">
    <property type="term" value="C:pre-snoRNP complex"/>
    <property type="evidence" value="ECO:0007669"/>
    <property type="project" value="TreeGrafter"/>
</dbReference>
<keyword evidence="2" id="KW-0690">Ribosome biogenesis</keyword>
<comment type="similarity">
    <text evidence="9">Belongs to the BCD1 family.</text>
</comment>
<evidence type="ECO:0000256" key="14">
    <source>
        <dbReference type="SAM" id="MobiDB-lite"/>
    </source>
</evidence>
<dbReference type="eggNOG" id="KOG2858">
    <property type="taxonomic scope" value="Eukaryota"/>
</dbReference>
<comment type="subunit">
    <text evidence="10">Interacts with FBL, SNU13, NOP58, NUFIP1, RUVBL1, RUVBL2 and TAF9. Interacts (via HIT-type zinc finger) with the RUVBL1/RUVBL2 complex in the presence of ADP.</text>
</comment>
<dbReference type="PANTHER" id="PTHR13483">
    <property type="entry name" value="BOX C_D SNORNA PROTEIN 1-RELATED"/>
    <property type="match status" value="1"/>
</dbReference>
<evidence type="ECO:0000256" key="5">
    <source>
        <dbReference type="ARBA" id="ARBA00022771"/>
    </source>
</evidence>
<accession>W9VID6</accession>
<dbReference type="AlphaFoldDB" id="W9VID6"/>
<evidence type="ECO:0000256" key="2">
    <source>
        <dbReference type="ARBA" id="ARBA00022517"/>
    </source>
</evidence>
<evidence type="ECO:0000256" key="3">
    <source>
        <dbReference type="ARBA" id="ARBA00022553"/>
    </source>
</evidence>
<feature type="compositionally biased region" description="Basic residues" evidence="14">
    <location>
        <begin position="180"/>
        <end position="189"/>
    </location>
</feature>
<sequence length="376" mass="41950">MPDEGNEILLTDLCAICHINPIKYTCPRCGIHTCSLPCVKRHKSWAQCSGVRDPAAYRKRADLATPASIDQDFNFITSVERSLQRADALNPTQTIDLAPSGLRRDRKTKFDNATEERGIRLIKAPKGLSRNKQNKSHWAGESKGVAWTTEWIHYDGRKRHTIVFESSTVGEAFQNVFARKPIHSQKRKRGTSETDSAPAAGREIPPILADGDSKNSKKIVEEAQDVPLDIRSRSSDTTPVQSGAVVEHMSDNDQTNARQHVAAQPLEDIHYYLFKPNTTSKVKCLIPIAADSKLVDVLRNRTLLEFPTLYIRREAPDALPEPFVTEAKYNALYGQDVSASLPTYAPDSELEDGEVADLHRIDENKVLEVLQKDLSG</sequence>
<dbReference type="Pfam" id="PF25790">
    <property type="entry name" value="BCD1"/>
    <property type="match status" value="1"/>
</dbReference>
<comment type="caution">
    <text evidence="16">The sequence shown here is derived from an EMBL/GenBank/DDBJ whole genome shotgun (WGS) entry which is preliminary data.</text>
</comment>
<protein>
    <recommendedName>
        <fullName evidence="11">Box C/D snoRNA protein 1</fullName>
    </recommendedName>
    <alternativeName>
        <fullName evidence="12">Zinc finger HIT domain-containing protein 6</fullName>
    </alternativeName>
</protein>
<dbReference type="FunFam" id="3.30.60.190:FF:000001">
    <property type="entry name" value="box C/D snoRNA protein 1"/>
    <property type="match status" value="1"/>
</dbReference>
<evidence type="ECO:0000256" key="12">
    <source>
        <dbReference type="ARBA" id="ARBA00077531"/>
    </source>
</evidence>
<keyword evidence="3" id="KW-0597">Phosphoprotein</keyword>
<evidence type="ECO:0000256" key="1">
    <source>
        <dbReference type="ARBA" id="ARBA00022499"/>
    </source>
</evidence>
<reference evidence="16 17" key="1">
    <citation type="submission" date="2013-03" db="EMBL/GenBank/DDBJ databases">
        <title>The Genome Sequence of Cladophialophora yegresii CBS 114405.</title>
        <authorList>
            <consortium name="The Broad Institute Genomics Platform"/>
            <person name="Cuomo C."/>
            <person name="de Hoog S."/>
            <person name="Gorbushina A."/>
            <person name="Walker B."/>
            <person name="Young S.K."/>
            <person name="Zeng Q."/>
            <person name="Gargeya S."/>
            <person name="Fitzgerald M."/>
            <person name="Haas B."/>
            <person name="Abouelleil A."/>
            <person name="Allen A.W."/>
            <person name="Alvarado L."/>
            <person name="Arachchi H.M."/>
            <person name="Berlin A.M."/>
            <person name="Chapman S.B."/>
            <person name="Gainer-Dewar J."/>
            <person name="Goldberg J."/>
            <person name="Griggs A."/>
            <person name="Gujja S."/>
            <person name="Hansen M."/>
            <person name="Howarth C."/>
            <person name="Imamovic A."/>
            <person name="Ireland A."/>
            <person name="Larimer J."/>
            <person name="McCowan C."/>
            <person name="Murphy C."/>
            <person name="Pearson M."/>
            <person name="Poon T.W."/>
            <person name="Priest M."/>
            <person name="Roberts A."/>
            <person name="Saif S."/>
            <person name="Shea T."/>
            <person name="Sisk P."/>
            <person name="Sykes S."/>
            <person name="Wortman J."/>
            <person name="Nusbaum C."/>
            <person name="Birren B."/>
        </authorList>
    </citation>
    <scope>NUCLEOTIDE SEQUENCE [LARGE SCALE GENOMIC DNA]</scope>
    <source>
        <strain evidence="16 17">CBS 114405</strain>
    </source>
</reference>
<dbReference type="Proteomes" id="UP000019473">
    <property type="component" value="Unassembled WGS sequence"/>
</dbReference>
<evidence type="ECO:0000313" key="16">
    <source>
        <dbReference type="EMBL" id="EXJ55417.1"/>
    </source>
</evidence>
<dbReference type="GO" id="GO:0000463">
    <property type="term" value="P:maturation of LSU-rRNA from tricistronic rRNA transcript (SSU-rRNA, 5.8S rRNA, LSU-rRNA)"/>
    <property type="evidence" value="ECO:0007669"/>
    <property type="project" value="TreeGrafter"/>
</dbReference>
<evidence type="ECO:0000313" key="17">
    <source>
        <dbReference type="Proteomes" id="UP000019473"/>
    </source>
</evidence>
<dbReference type="InterPro" id="IPR057721">
    <property type="entry name" value="BCD1_alpha/beta"/>
</dbReference>
<proteinExistence type="inferred from homology"/>
<dbReference type="Gene3D" id="3.30.60.190">
    <property type="match status" value="1"/>
</dbReference>
<dbReference type="STRING" id="1182544.W9VID6"/>
<dbReference type="SUPFAM" id="SSF144232">
    <property type="entry name" value="HIT/MYND zinc finger-like"/>
    <property type="match status" value="1"/>
</dbReference>
<dbReference type="GO" id="GO:0005634">
    <property type="term" value="C:nucleus"/>
    <property type="evidence" value="ECO:0007669"/>
    <property type="project" value="TreeGrafter"/>
</dbReference>
<dbReference type="PANTHER" id="PTHR13483:SF11">
    <property type="entry name" value="ZINC FINGER HIT DOMAIN-CONTAINING PROTEIN 3"/>
    <property type="match status" value="1"/>
</dbReference>
<dbReference type="GO" id="GO:0008270">
    <property type="term" value="F:zinc ion binding"/>
    <property type="evidence" value="ECO:0007669"/>
    <property type="project" value="UniProtKB-UniRule"/>
</dbReference>
<evidence type="ECO:0000256" key="13">
    <source>
        <dbReference type="PROSITE-ProRule" id="PRU00453"/>
    </source>
</evidence>
<comment type="function">
    <text evidence="8">Required for box C/D snoRNAs accumulation involved in snoRNA processing, snoRNA transport to the nucleolus and ribosome biogenesis.</text>
</comment>
<evidence type="ECO:0000256" key="7">
    <source>
        <dbReference type="ARBA" id="ARBA00022843"/>
    </source>
</evidence>
<evidence type="ECO:0000259" key="15">
    <source>
        <dbReference type="PROSITE" id="PS51083"/>
    </source>
</evidence>
<dbReference type="InterPro" id="IPR051639">
    <property type="entry name" value="BCD1"/>
</dbReference>
<keyword evidence="4" id="KW-0479">Metal-binding</keyword>
<keyword evidence="1" id="KW-1017">Isopeptide bond</keyword>
<evidence type="ECO:0000256" key="10">
    <source>
        <dbReference type="ARBA" id="ARBA00061949"/>
    </source>
</evidence>
<dbReference type="HOGENOM" id="CLU_025524_5_1_1"/>
<feature type="domain" description="HIT-type" evidence="15">
    <location>
        <begin position="14"/>
        <end position="48"/>
    </location>
</feature>
<name>W9VID6_9EURO</name>
<dbReference type="EMBL" id="AMGW01000006">
    <property type="protein sequence ID" value="EXJ55417.1"/>
    <property type="molecule type" value="Genomic_DNA"/>
</dbReference>
<dbReference type="GO" id="GO:0048254">
    <property type="term" value="P:snoRNA localization"/>
    <property type="evidence" value="ECO:0007669"/>
    <property type="project" value="TreeGrafter"/>
</dbReference>
<dbReference type="RefSeq" id="XP_007760527.1">
    <property type="nucleotide sequence ID" value="XM_007762337.1"/>
</dbReference>
<dbReference type="PROSITE" id="PS51083">
    <property type="entry name" value="ZF_HIT"/>
    <property type="match status" value="1"/>
</dbReference>
<dbReference type="VEuPathDB" id="FungiDB:A1O7_08344"/>
<evidence type="ECO:0000256" key="8">
    <source>
        <dbReference type="ARBA" id="ARBA00049598"/>
    </source>
</evidence>
<evidence type="ECO:0000256" key="9">
    <source>
        <dbReference type="ARBA" id="ARBA00049654"/>
    </source>
</evidence>
<evidence type="ECO:0000256" key="11">
    <source>
        <dbReference type="ARBA" id="ARBA00068630"/>
    </source>
</evidence>
<keyword evidence="6" id="KW-0862">Zinc</keyword>
<evidence type="ECO:0000256" key="6">
    <source>
        <dbReference type="ARBA" id="ARBA00022833"/>
    </source>
</evidence>
<organism evidence="16 17">
    <name type="scientific">Cladophialophora yegresii CBS 114405</name>
    <dbReference type="NCBI Taxonomy" id="1182544"/>
    <lineage>
        <taxon>Eukaryota</taxon>
        <taxon>Fungi</taxon>
        <taxon>Dikarya</taxon>
        <taxon>Ascomycota</taxon>
        <taxon>Pezizomycotina</taxon>
        <taxon>Eurotiomycetes</taxon>
        <taxon>Chaetothyriomycetidae</taxon>
        <taxon>Chaetothyriales</taxon>
        <taxon>Herpotrichiellaceae</taxon>
        <taxon>Cladophialophora</taxon>
    </lineage>
</organism>
<dbReference type="GeneID" id="19182912"/>
<dbReference type="InterPro" id="IPR007529">
    <property type="entry name" value="Znf_HIT"/>
</dbReference>
<dbReference type="OrthoDB" id="272357at2759"/>
<dbReference type="GO" id="GO:0000492">
    <property type="term" value="P:box C/D snoRNP assembly"/>
    <property type="evidence" value="ECO:0007669"/>
    <property type="project" value="TreeGrafter"/>
</dbReference>
<evidence type="ECO:0000256" key="4">
    <source>
        <dbReference type="ARBA" id="ARBA00022723"/>
    </source>
</evidence>
<keyword evidence="17" id="KW-1185">Reference proteome</keyword>
<dbReference type="Pfam" id="PF04438">
    <property type="entry name" value="zf-HIT"/>
    <property type="match status" value="1"/>
</dbReference>
<feature type="region of interest" description="Disordered" evidence="14">
    <location>
        <begin position="180"/>
        <end position="212"/>
    </location>
</feature>